<evidence type="ECO:0000256" key="2">
    <source>
        <dbReference type="ARBA" id="ARBA00022771"/>
    </source>
</evidence>
<organism evidence="7 8">
    <name type="scientific">Lomentospora prolificans</name>
    <dbReference type="NCBI Taxonomy" id="41688"/>
    <lineage>
        <taxon>Eukaryota</taxon>
        <taxon>Fungi</taxon>
        <taxon>Dikarya</taxon>
        <taxon>Ascomycota</taxon>
        <taxon>Pezizomycotina</taxon>
        <taxon>Sordariomycetes</taxon>
        <taxon>Hypocreomycetidae</taxon>
        <taxon>Microascales</taxon>
        <taxon>Microascaceae</taxon>
        <taxon>Lomentospora</taxon>
    </lineage>
</organism>
<dbReference type="GO" id="GO:0006511">
    <property type="term" value="P:ubiquitin-dependent protein catabolic process"/>
    <property type="evidence" value="ECO:0007669"/>
    <property type="project" value="TreeGrafter"/>
</dbReference>
<dbReference type="STRING" id="41688.A0A2N3NLP2"/>
<dbReference type="AlphaFoldDB" id="A0A2N3NLP2"/>
<sequence length="174" mass="19095">MSSRKRSSAAAGLNGMAIPSSSPAPTPKRRRPASASSSAKRQRAGHGPPDEDTLLWSDSDNDSDIIDLRDPTKVPEILLQRQQKKADRVKLGGFQCAICMDHATSLTVTHCGHLFCGDCLVSALNIENQKNKCPICRQKIENKPRDSYKQNTKGLWPLELKLMTTSRKGKRLGG</sequence>
<feature type="region of interest" description="Disordered" evidence="5">
    <location>
        <begin position="1"/>
        <end position="58"/>
    </location>
</feature>
<proteinExistence type="predicted"/>
<dbReference type="PROSITE" id="PS50089">
    <property type="entry name" value="ZF_RING_2"/>
    <property type="match status" value="1"/>
</dbReference>
<dbReference type="GO" id="GO:0008270">
    <property type="term" value="F:zinc ion binding"/>
    <property type="evidence" value="ECO:0007669"/>
    <property type="project" value="UniProtKB-KW"/>
</dbReference>
<dbReference type="InterPro" id="IPR049627">
    <property type="entry name" value="SLX8"/>
</dbReference>
<evidence type="ECO:0000256" key="1">
    <source>
        <dbReference type="ARBA" id="ARBA00022723"/>
    </source>
</evidence>
<dbReference type="InterPro" id="IPR013083">
    <property type="entry name" value="Znf_RING/FYVE/PHD"/>
</dbReference>
<evidence type="ECO:0000256" key="3">
    <source>
        <dbReference type="ARBA" id="ARBA00022833"/>
    </source>
</evidence>
<comment type="caution">
    <text evidence="7">The sequence shown here is derived from an EMBL/GenBank/DDBJ whole genome shotgun (WGS) entry which is preliminary data.</text>
</comment>
<dbReference type="Proteomes" id="UP000233524">
    <property type="component" value="Unassembled WGS sequence"/>
</dbReference>
<dbReference type="GO" id="GO:0032183">
    <property type="term" value="F:SUMO binding"/>
    <property type="evidence" value="ECO:0007669"/>
    <property type="project" value="TreeGrafter"/>
</dbReference>
<dbReference type="PANTHER" id="PTHR47094:SF1">
    <property type="entry name" value="RING-TYPE E3 UBIQUITIN TRANSFERASE"/>
    <property type="match status" value="1"/>
</dbReference>
<dbReference type="GO" id="GO:0140082">
    <property type="term" value="F:SUMO-ubiquitin ligase activity"/>
    <property type="evidence" value="ECO:0007669"/>
    <property type="project" value="TreeGrafter"/>
</dbReference>
<dbReference type="Gene3D" id="3.30.40.10">
    <property type="entry name" value="Zinc/RING finger domain, C3HC4 (zinc finger)"/>
    <property type="match status" value="1"/>
</dbReference>
<dbReference type="GO" id="GO:0061630">
    <property type="term" value="F:ubiquitin protein ligase activity"/>
    <property type="evidence" value="ECO:0007669"/>
    <property type="project" value="InterPro"/>
</dbReference>
<dbReference type="InParanoid" id="A0A2N3NLP2"/>
<dbReference type="GO" id="GO:0033768">
    <property type="term" value="C:SUMO-targeted ubiquitin ligase complex"/>
    <property type="evidence" value="ECO:0007669"/>
    <property type="project" value="TreeGrafter"/>
</dbReference>
<accession>A0A2N3NLP2</accession>
<dbReference type="InterPro" id="IPR017907">
    <property type="entry name" value="Znf_RING_CS"/>
</dbReference>
<evidence type="ECO:0000256" key="4">
    <source>
        <dbReference type="PROSITE-ProRule" id="PRU00175"/>
    </source>
</evidence>
<dbReference type="EMBL" id="NLAX01000001">
    <property type="protein sequence ID" value="PKS13292.1"/>
    <property type="molecule type" value="Genomic_DNA"/>
</dbReference>
<name>A0A2N3NLP2_9PEZI</name>
<evidence type="ECO:0000259" key="6">
    <source>
        <dbReference type="PROSITE" id="PS50089"/>
    </source>
</evidence>
<dbReference type="VEuPathDB" id="FungiDB:jhhlp_000063"/>
<dbReference type="InterPro" id="IPR001841">
    <property type="entry name" value="Znf_RING"/>
</dbReference>
<dbReference type="PANTHER" id="PTHR47094">
    <property type="entry name" value="ELFLESS, ISOFORM B"/>
    <property type="match status" value="1"/>
</dbReference>
<evidence type="ECO:0000313" key="8">
    <source>
        <dbReference type="Proteomes" id="UP000233524"/>
    </source>
</evidence>
<dbReference type="PROSITE" id="PS00518">
    <property type="entry name" value="ZF_RING_1"/>
    <property type="match status" value="1"/>
</dbReference>
<protein>
    <recommendedName>
        <fullName evidence="6">RING-type domain-containing protein</fullName>
    </recommendedName>
</protein>
<evidence type="ECO:0000256" key="5">
    <source>
        <dbReference type="SAM" id="MobiDB-lite"/>
    </source>
</evidence>
<keyword evidence="2 4" id="KW-0863">Zinc-finger</keyword>
<dbReference type="SUPFAM" id="SSF57850">
    <property type="entry name" value="RING/U-box"/>
    <property type="match status" value="1"/>
</dbReference>
<feature type="domain" description="RING-type" evidence="6">
    <location>
        <begin position="96"/>
        <end position="137"/>
    </location>
</feature>
<dbReference type="SMART" id="SM00184">
    <property type="entry name" value="RING"/>
    <property type="match status" value="1"/>
</dbReference>
<reference evidence="7 8" key="1">
    <citation type="journal article" date="2017" name="G3 (Bethesda)">
        <title>First Draft Genome Sequence of the Pathogenic Fungus Lomentospora prolificans (Formerly Scedosporium prolificans).</title>
        <authorList>
            <person name="Luo R."/>
            <person name="Zimin A."/>
            <person name="Workman R."/>
            <person name="Fan Y."/>
            <person name="Pertea G."/>
            <person name="Grossman N."/>
            <person name="Wear M.P."/>
            <person name="Jia B."/>
            <person name="Miller H."/>
            <person name="Casadevall A."/>
            <person name="Timp W."/>
            <person name="Zhang S.X."/>
            <person name="Salzberg S.L."/>
        </authorList>
    </citation>
    <scope>NUCLEOTIDE SEQUENCE [LARGE SCALE GENOMIC DNA]</scope>
    <source>
        <strain evidence="7 8">JHH-5317</strain>
    </source>
</reference>
<gene>
    <name evidence="7" type="ORF">jhhlp_000063</name>
</gene>
<dbReference type="OrthoDB" id="6270329at2759"/>
<keyword evidence="8" id="KW-1185">Reference proteome</keyword>
<keyword evidence="3" id="KW-0862">Zinc</keyword>
<dbReference type="Pfam" id="PF13920">
    <property type="entry name" value="zf-C3HC4_3"/>
    <property type="match status" value="1"/>
</dbReference>
<keyword evidence="1" id="KW-0479">Metal-binding</keyword>
<evidence type="ECO:0000313" key="7">
    <source>
        <dbReference type="EMBL" id="PKS13292.1"/>
    </source>
</evidence>